<evidence type="ECO:0000313" key="3">
    <source>
        <dbReference type="Proteomes" id="UP000179245"/>
    </source>
</evidence>
<reference evidence="2 3" key="1">
    <citation type="journal article" date="2016" name="Nat. Commun.">
        <title>Thousands of microbial genomes shed light on interconnected biogeochemical processes in an aquifer system.</title>
        <authorList>
            <person name="Anantharaman K."/>
            <person name="Brown C.T."/>
            <person name="Hug L.A."/>
            <person name="Sharon I."/>
            <person name="Castelle C.J."/>
            <person name="Probst A.J."/>
            <person name="Thomas B.C."/>
            <person name="Singh A."/>
            <person name="Wilkins M.J."/>
            <person name="Karaoz U."/>
            <person name="Brodie E.L."/>
            <person name="Williams K.H."/>
            <person name="Hubbard S.S."/>
            <person name="Banfield J.F."/>
        </authorList>
    </citation>
    <scope>NUCLEOTIDE SEQUENCE [LARGE SCALE GENOMIC DNA]</scope>
</reference>
<protein>
    <recommendedName>
        <fullName evidence="4">DUF3307 domain-containing protein</fullName>
    </recommendedName>
</protein>
<evidence type="ECO:0000256" key="1">
    <source>
        <dbReference type="SAM" id="Phobius"/>
    </source>
</evidence>
<comment type="caution">
    <text evidence="2">The sequence shown here is derived from an EMBL/GenBank/DDBJ whole genome shotgun (WGS) entry which is preliminary data.</text>
</comment>
<sequence length="235" mass="26130">MISVISGLFLLLLEQIIFGWLLRNRWSWGRTLLRALTTVGILTLVGIGVRIETSWVLLFVFVMRLAIDRLVTEEATDRFSKSYWMVMGANEMLHVLVSVLVLSAVTGEYRLVLILIALEVKHWLADWCLTTAEMAKGKATKLYGFWSCAHALVHLVLSISTLGLFGVPFPWVVGLPLIGDGLVHPLVDRIKGIVAGLVPDTKLPTNFFGRLAFGTDQMLHHMTYAVMAAIVMALV</sequence>
<name>A0A1G2QQ99_9BACT</name>
<dbReference type="InterPro" id="IPR021737">
    <property type="entry name" value="Phage_phiKZ_Orf197"/>
</dbReference>
<organism evidence="2 3">
    <name type="scientific">Candidatus Wildermuthbacteria bacterium GWA2_46_15</name>
    <dbReference type="NCBI Taxonomy" id="1802443"/>
    <lineage>
        <taxon>Bacteria</taxon>
        <taxon>Candidatus Wildermuthiibacteriota</taxon>
    </lineage>
</organism>
<evidence type="ECO:0008006" key="4">
    <source>
        <dbReference type="Google" id="ProtNLM"/>
    </source>
</evidence>
<dbReference type="Pfam" id="PF11750">
    <property type="entry name" value="DUF3307"/>
    <property type="match status" value="1"/>
</dbReference>
<feature type="transmembrane region" description="Helical" evidence="1">
    <location>
        <begin position="83"/>
        <end position="105"/>
    </location>
</feature>
<keyword evidence="1" id="KW-1133">Transmembrane helix</keyword>
<evidence type="ECO:0000313" key="2">
    <source>
        <dbReference type="EMBL" id="OHA62299.1"/>
    </source>
</evidence>
<gene>
    <name evidence="2" type="ORF">A2117_00365</name>
</gene>
<feature type="transmembrane region" description="Helical" evidence="1">
    <location>
        <begin position="35"/>
        <end position="62"/>
    </location>
</feature>
<dbReference type="STRING" id="1802443.A2117_00365"/>
<feature type="transmembrane region" description="Helical" evidence="1">
    <location>
        <begin position="218"/>
        <end position="234"/>
    </location>
</feature>
<keyword evidence="1" id="KW-0472">Membrane</keyword>
<dbReference type="EMBL" id="MHTO01000017">
    <property type="protein sequence ID" value="OHA62299.1"/>
    <property type="molecule type" value="Genomic_DNA"/>
</dbReference>
<proteinExistence type="predicted"/>
<feature type="transmembrane region" description="Helical" evidence="1">
    <location>
        <begin position="142"/>
        <end position="167"/>
    </location>
</feature>
<dbReference type="AlphaFoldDB" id="A0A1G2QQ99"/>
<keyword evidence="1" id="KW-0812">Transmembrane</keyword>
<dbReference type="Proteomes" id="UP000179245">
    <property type="component" value="Unassembled WGS sequence"/>
</dbReference>
<accession>A0A1G2QQ99</accession>